<sequence>MKRRNIFFSLILIILVITIITINRSWYFSKPSLTVHLRCDKEVSGTLQANIILPTGVLGKTRSFDVKKVCGNGEFEFDGYQREEMVKFTFKYSPGKKAQITSEYGSDIQSDQDGYYMALKIINRVPFIANDRI</sequence>
<organism evidence="2">
    <name type="scientific">hydrothermal vent metagenome</name>
    <dbReference type="NCBI Taxonomy" id="652676"/>
    <lineage>
        <taxon>unclassified sequences</taxon>
        <taxon>metagenomes</taxon>
        <taxon>ecological metagenomes</taxon>
    </lineage>
</organism>
<keyword evidence="1" id="KW-1133">Transmembrane helix</keyword>
<gene>
    <name evidence="2" type="ORF">MNBD_GAMMA19-1838</name>
</gene>
<feature type="transmembrane region" description="Helical" evidence="1">
    <location>
        <begin position="7"/>
        <end position="27"/>
    </location>
</feature>
<name>A0A3B1AWL6_9ZZZZ</name>
<protein>
    <submittedName>
        <fullName evidence="2">Uncharacterized protein</fullName>
    </submittedName>
</protein>
<keyword evidence="1" id="KW-0472">Membrane</keyword>
<reference evidence="2" key="1">
    <citation type="submission" date="2018-06" db="EMBL/GenBank/DDBJ databases">
        <authorList>
            <person name="Zhirakovskaya E."/>
        </authorList>
    </citation>
    <scope>NUCLEOTIDE SEQUENCE</scope>
</reference>
<keyword evidence="1" id="KW-0812">Transmembrane</keyword>
<dbReference type="AlphaFoldDB" id="A0A3B1AWL6"/>
<evidence type="ECO:0000313" key="2">
    <source>
        <dbReference type="EMBL" id="VAX04214.1"/>
    </source>
</evidence>
<evidence type="ECO:0000256" key="1">
    <source>
        <dbReference type="SAM" id="Phobius"/>
    </source>
</evidence>
<accession>A0A3B1AWL6</accession>
<proteinExistence type="predicted"/>
<dbReference type="EMBL" id="UOFV01000455">
    <property type="protein sequence ID" value="VAX04214.1"/>
    <property type="molecule type" value="Genomic_DNA"/>
</dbReference>